<sequence length="197" mass="22451">MKKKLICLGVLLLTLTACGQKKHGKTDSSNVQKSNSAKIESFNKENRNLLEKAEEQQVFTKHFVLPKDESGIRQEQTITYQGEQFQKLVMTNTTPVSDELKNAIQEVGLEEAQRLMVESMGKDEKLQQARTLPGFTIELTLPNENEYQTVITYDFTQLDTKKAVELEYFKSANIADLLKLTPTEYMNNLLRNGAKEE</sequence>
<accession>A0A6N3DJU5</accession>
<organism evidence="3">
    <name type="scientific">Streptococcus oralis</name>
    <dbReference type="NCBI Taxonomy" id="1303"/>
    <lineage>
        <taxon>Bacteria</taxon>
        <taxon>Bacillati</taxon>
        <taxon>Bacillota</taxon>
        <taxon>Bacilli</taxon>
        <taxon>Lactobacillales</taxon>
        <taxon>Streptococcaceae</taxon>
        <taxon>Streptococcus</taxon>
    </lineage>
</organism>
<name>A0A6N3DJU5_STROR</name>
<dbReference type="AlphaFoldDB" id="A0A6N3DJU5"/>
<evidence type="ECO:0000256" key="1">
    <source>
        <dbReference type="SAM" id="SignalP"/>
    </source>
</evidence>
<reference evidence="3" key="1">
    <citation type="submission" date="2019-11" db="EMBL/GenBank/DDBJ databases">
        <authorList>
            <person name="Feng L."/>
        </authorList>
    </citation>
    <scope>NUCLEOTIDE SEQUENCE</scope>
    <source>
        <strain evidence="3">SrubneriLFYP117</strain>
    </source>
</reference>
<evidence type="ECO:0000259" key="2">
    <source>
        <dbReference type="Pfam" id="PF21642"/>
    </source>
</evidence>
<dbReference type="SUPFAM" id="SSF160704">
    <property type="entry name" value="YehR-like"/>
    <property type="match status" value="1"/>
</dbReference>
<dbReference type="InterPro" id="IPR047840">
    <property type="entry name" value="SP_0191-like"/>
</dbReference>
<dbReference type="GeneID" id="93922696"/>
<dbReference type="PROSITE" id="PS51257">
    <property type="entry name" value="PROKAR_LIPOPROTEIN"/>
    <property type="match status" value="1"/>
</dbReference>
<dbReference type="InterPro" id="IPR036699">
    <property type="entry name" value="YehR-like_sf"/>
</dbReference>
<dbReference type="RefSeq" id="WP_006595401.1">
    <property type="nucleotide sequence ID" value="NZ_CACRUL010000018.1"/>
</dbReference>
<keyword evidence="1" id="KW-0732">Signal</keyword>
<dbReference type="EMBL" id="CACRUL010000018">
    <property type="protein sequence ID" value="VYU28562.1"/>
    <property type="molecule type" value="Genomic_DNA"/>
</dbReference>
<protein>
    <recommendedName>
        <fullName evidence="2">SP-0191-like C-terminal domain-containing protein</fullName>
    </recommendedName>
</protein>
<dbReference type="InterPro" id="IPR048787">
    <property type="entry name" value="SP_0191-like_C"/>
</dbReference>
<dbReference type="Pfam" id="PF21642">
    <property type="entry name" value="SP_0191-like"/>
    <property type="match status" value="1"/>
</dbReference>
<feature type="signal peptide" evidence="1">
    <location>
        <begin position="1"/>
        <end position="19"/>
    </location>
</feature>
<feature type="domain" description="SP-0191-like C-terminal" evidence="2">
    <location>
        <begin position="58"/>
        <end position="188"/>
    </location>
</feature>
<evidence type="ECO:0000313" key="3">
    <source>
        <dbReference type="EMBL" id="VYU28562.1"/>
    </source>
</evidence>
<proteinExistence type="predicted"/>
<feature type="chain" id="PRO_5038691096" description="SP-0191-like C-terminal domain-containing protein" evidence="1">
    <location>
        <begin position="20"/>
        <end position="197"/>
    </location>
</feature>
<dbReference type="NCBIfam" id="NF041193">
    <property type="entry name" value="lipo_SP0191"/>
    <property type="match status" value="1"/>
</dbReference>
<gene>
    <name evidence="3" type="ORF">SRLFYP117_01521</name>
</gene>